<name>A0A086A6W3_9FLAO</name>
<dbReference type="OrthoDB" id="660843at2"/>
<comment type="caution">
    <text evidence="1">The sequence shown here is derived from an EMBL/GenBank/DDBJ whole genome shotgun (WGS) entry which is preliminary data.</text>
</comment>
<dbReference type="eggNOG" id="COG0456">
    <property type="taxonomic scope" value="Bacteria"/>
</dbReference>
<accession>A0A086A6W3</accession>
<dbReference type="EMBL" id="JPRH01000004">
    <property type="protein sequence ID" value="KFF12427.1"/>
    <property type="molecule type" value="Genomic_DNA"/>
</dbReference>
<evidence type="ECO:0000313" key="1">
    <source>
        <dbReference type="EMBL" id="KFF12427.1"/>
    </source>
</evidence>
<gene>
    <name evidence="1" type="ORF">IW15_12815</name>
</gene>
<keyword evidence="2" id="KW-1185">Reference proteome</keyword>
<evidence type="ECO:0000313" key="2">
    <source>
        <dbReference type="Proteomes" id="UP000028705"/>
    </source>
</evidence>
<dbReference type="Proteomes" id="UP000028705">
    <property type="component" value="Unassembled WGS sequence"/>
</dbReference>
<protein>
    <recommendedName>
        <fullName evidence="3">N-acetyltransferase domain-containing protein</fullName>
    </recommendedName>
</protein>
<proteinExistence type="predicted"/>
<sequence>MNIVSKFTVGSDEGIDNLFDVIRPSVSSLYKELVPKEDIKNYIQHLDRRKVINELNDLSNQLIMTYQDEQPIGYSILKTGSRYPGLPEEKRATEFSFVILQEYNSPEARQSHWKKCRAAVSFTDVIWINMLINDPLLDFLKESGFSIVEETHSGPFQLPSYLLTMDITKG</sequence>
<evidence type="ECO:0008006" key="3">
    <source>
        <dbReference type="Google" id="ProtNLM"/>
    </source>
</evidence>
<dbReference type="AlphaFoldDB" id="A0A086A6W3"/>
<dbReference type="STRING" id="445961.IW15_12815"/>
<organism evidence="1 2">
    <name type="scientific">Chryseobacterium soli</name>
    <dbReference type="NCBI Taxonomy" id="445961"/>
    <lineage>
        <taxon>Bacteria</taxon>
        <taxon>Pseudomonadati</taxon>
        <taxon>Bacteroidota</taxon>
        <taxon>Flavobacteriia</taxon>
        <taxon>Flavobacteriales</taxon>
        <taxon>Weeksellaceae</taxon>
        <taxon>Chryseobacterium group</taxon>
        <taxon>Chryseobacterium</taxon>
    </lineage>
</organism>
<dbReference type="RefSeq" id="WP_034711621.1">
    <property type="nucleotide sequence ID" value="NZ_JPRH01000004.1"/>
</dbReference>
<reference evidence="1 2" key="1">
    <citation type="submission" date="2014-07" db="EMBL/GenBank/DDBJ databases">
        <title>Genome of Chryseobacterium soli DSM 19298.</title>
        <authorList>
            <person name="Stropko S.J."/>
            <person name="Pipes S.E."/>
            <person name="Newman J."/>
        </authorList>
    </citation>
    <scope>NUCLEOTIDE SEQUENCE [LARGE SCALE GENOMIC DNA]</scope>
    <source>
        <strain evidence="1 2">DSM 19298</strain>
    </source>
</reference>